<dbReference type="SMART" id="SM01040">
    <property type="entry name" value="Bro-N"/>
    <property type="match status" value="1"/>
</dbReference>
<evidence type="ECO:0000259" key="1">
    <source>
        <dbReference type="PROSITE" id="PS51750"/>
    </source>
</evidence>
<dbReference type="GeneID" id="97129202"/>
<dbReference type="PANTHER" id="PTHR36180">
    <property type="entry name" value="DNA-BINDING PROTEIN-RELATED-RELATED"/>
    <property type="match status" value="1"/>
</dbReference>
<feature type="domain" description="Bro-N" evidence="1">
    <location>
        <begin position="1"/>
        <end position="105"/>
    </location>
</feature>
<dbReference type="InterPro" id="IPR018878">
    <property type="entry name" value="ORF6C_dom"/>
</dbReference>
<dbReference type="RefSeq" id="WP_175380608.1">
    <property type="nucleotide sequence ID" value="NZ_CBCRYD010000001.1"/>
</dbReference>
<dbReference type="PROSITE" id="PS51750">
    <property type="entry name" value="BRO_N"/>
    <property type="match status" value="1"/>
</dbReference>
<reference evidence="2 3" key="1">
    <citation type="submission" date="2020-05" db="EMBL/GenBank/DDBJ databases">
        <title>Genome Sequencing of Type Strains.</title>
        <authorList>
            <person name="Lemaire J.F."/>
            <person name="Inderbitzin P."/>
            <person name="Gregorio O.A."/>
            <person name="Collins S.B."/>
            <person name="Wespe N."/>
            <person name="Knight-Connoni V."/>
        </authorList>
    </citation>
    <scope>NUCLEOTIDE SEQUENCE [LARGE SCALE GENOMIC DNA]</scope>
    <source>
        <strain evidence="2 3">DSM 19942</strain>
    </source>
</reference>
<dbReference type="PANTHER" id="PTHR36180:SF2">
    <property type="entry name" value="BRO FAMILY PROTEIN"/>
    <property type="match status" value="1"/>
</dbReference>
<comment type="caution">
    <text evidence="2">The sequence shown here is derived from an EMBL/GenBank/DDBJ whole genome shotgun (WGS) entry which is preliminary data.</text>
</comment>
<evidence type="ECO:0000313" key="2">
    <source>
        <dbReference type="EMBL" id="NUU52629.1"/>
    </source>
</evidence>
<accession>A0ABX2ME11</accession>
<dbReference type="InterPro" id="IPR003497">
    <property type="entry name" value="BRO_N_domain"/>
</dbReference>
<dbReference type="Pfam" id="PF02498">
    <property type="entry name" value="Bro-N"/>
    <property type="match status" value="1"/>
</dbReference>
<protein>
    <recommendedName>
        <fullName evidence="1">Bro-N domain-containing protein</fullName>
    </recommendedName>
</protein>
<organism evidence="2 3">
    <name type="scientific">Paenibacillus taichungensis</name>
    <dbReference type="NCBI Taxonomy" id="484184"/>
    <lineage>
        <taxon>Bacteria</taxon>
        <taxon>Bacillati</taxon>
        <taxon>Bacillota</taxon>
        <taxon>Bacilli</taxon>
        <taxon>Bacillales</taxon>
        <taxon>Paenibacillaceae</taxon>
        <taxon>Paenibacillus</taxon>
    </lineage>
</organism>
<name>A0ABX2ME11_9BACL</name>
<proteinExistence type="predicted"/>
<keyword evidence="3" id="KW-1185">Reference proteome</keyword>
<evidence type="ECO:0000313" key="3">
    <source>
        <dbReference type="Proteomes" id="UP000577724"/>
    </source>
</evidence>
<dbReference type="Proteomes" id="UP000577724">
    <property type="component" value="Unassembled WGS sequence"/>
</dbReference>
<sequence>MSSILPFMYGDYEVRTVTIDDATWFVAKDVCNVLEILDVRRAVERLDDDERSLTPLVDSAGKRQEMYSVNEPGLYSLILGSRKPESKQFKRWITHEVIPIIRKTGQYSVQTLDKDAALAIALRKTADVMEQLPQIQSRLERVENNTTINYGQQRRLAQIGNEVVLTTLGGADSSAYRNNSLRAKTYSALWRDHKDYFQINSMRDTLVKDFDKALDRVSAWYPQGRLLREIENMNRQMAL</sequence>
<dbReference type="EMBL" id="JABMCC010000074">
    <property type="protein sequence ID" value="NUU52629.1"/>
    <property type="molecule type" value="Genomic_DNA"/>
</dbReference>
<gene>
    <name evidence="2" type="ORF">HP548_00700</name>
</gene>
<dbReference type="Pfam" id="PF10552">
    <property type="entry name" value="ORF6C"/>
    <property type="match status" value="1"/>
</dbReference>